<dbReference type="KEGG" id="psua:FLK61_26095"/>
<proteinExistence type="predicted"/>
<dbReference type="EMBL" id="CP041372">
    <property type="protein sequence ID" value="QKS70235.1"/>
    <property type="molecule type" value="Genomic_DNA"/>
</dbReference>
<reference evidence="2" key="1">
    <citation type="submission" date="2019-07" db="EMBL/GenBank/DDBJ databases">
        <title>Bacillus alkalisoli sp. nov. isolated from saline soil.</title>
        <authorList>
            <person name="Sun J.-Q."/>
            <person name="Xu L."/>
        </authorList>
    </citation>
    <scope>NUCLEOTIDE SEQUENCE [LARGE SCALE GENOMIC DNA]</scope>
    <source>
        <strain evidence="2">M4U3P1</strain>
    </source>
</reference>
<sequence>MELSDYFTRNQQKRIEKSITGFPMSPEQATRILEIAAFVYGQGRDPRIIILHDTETSTEEQLNELRKYYYSSERKY</sequence>
<evidence type="ECO:0000313" key="1">
    <source>
        <dbReference type="EMBL" id="QKS70235.1"/>
    </source>
</evidence>
<accession>A0A859FDA7</accession>
<name>A0A859FDA7_9BACI</name>
<gene>
    <name evidence="1" type="ORF">FLK61_26095</name>
</gene>
<protein>
    <submittedName>
        <fullName evidence="1">Uncharacterized protein</fullName>
    </submittedName>
</protein>
<keyword evidence="2" id="KW-1185">Reference proteome</keyword>
<evidence type="ECO:0000313" key="2">
    <source>
        <dbReference type="Proteomes" id="UP000318138"/>
    </source>
</evidence>
<dbReference type="Proteomes" id="UP000318138">
    <property type="component" value="Chromosome"/>
</dbReference>
<dbReference type="AlphaFoldDB" id="A0A859FDA7"/>
<dbReference type="RefSeq" id="WP_176008275.1">
    <property type="nucleotide sequence ID" value="NZ_CP041372.2"/>
</dbReference>
<organism evidence="1 2">
    <name type="scientific">Paenalkalicoccus suaedae</name>
    <dbReference type="NCBI Taxonomy" id="2592382"/>
    <lineage>
        <taxon>Bacteria</taxon>
        <taxon>Bacillati</taxon>
        <taxon>Bacillota</taxon>
        <taxon>Bacilli</taxon>
        <taxon>Bacillales</taxon>
        <taxon>Bacillaceae</taxon>
        <taxon>Paenalkalicoccus</taxon>
    </lineage>
</organism>